<dbReference type="KEGG" id="uru:DSM104443_02470"/>
<proteinExistence type="predicted"/>
<reference evidence="2 3" key="1">
    <citation type="submission" date="2020-04" db="EMBL/GenBank/DDBJ databases">
        <title>Usitatibacter rugosus gen. nov., sp. nov. and Usitatibacter palustris sp. nov., novel members of Usitatibacteraceae fam. nov. within the order Nitrosomonadales isolated from soil.</title>
        <authorList>
            <person name="Huber K.J."/>
            <person name="Neumann-Schaal M."/>
            <person name="Geppert A."/>
            <person name="Luckner M."/>
            <person name="Wanner G."/>
            <person name="Overmann J."/>
        </authorList>
    </citation>
    <scope>NUCLEOTIDE SEQUENCE [LARGE SCALE GENOMIC DNA]</scope>
    <source>
        <strain evidence="2 3">0125_3</strain>
    </source>
</reference>
<protein>
    <submittedName>
        <fullName evidence="2">Uncharacterized protein</fullName>
    </submittedName>
</protein>
<sequence length="165" mass="17859">MKPSKMRLFFAAAACAASLQASAQAVPNANYTDMWWLPAESGWGISFIQHPSNQSFAVLYHYDPLTPEPNTADGADFRPIWIVMPGGTWTSPTRFTGAVYVTSGVPFFQSGTNTVNNEVGTFTFNFTDINNGTFTYSIQGNNTPGTPAFGLPAASGVKNITRQIF</sequence>
<evidence type="ECO:0000256" key="1">
    <source>
        <dbReference type="SAM" id="SignalP"/>
    </source>
</evidence>
<name>A0A6M4GWL1_9PROT</name>
<dbReference type="AlphaFoldDB" id="A0A6M4GWL1"/>
<gene>
    <name evidence="2" type="ORF">DSM104443_02470</name>
</gene>
<evidence type="ECO:0000313" key="2">
    <source>
        <dbReference type="EMBL" id="QJR11395.1"/>
    </source>
</evidence>
<dbReference type="Proteomes" id="UP000501534">
    <property type="component" value="Chromosome"/>
</dbReference>
<organism evidence="2 3">
    <name type="scientific">Usitatibacter rugosus</name>
    <dbReference type="NCBI Taxonomy" id="2732067"/>
    <lineage>
        <taxon>Bacteria</taxon>
        <taxon>Pseudomonadati</taxon>
        <taxon>Pseudomonadota</taxon>
        <taxon>Betaproteobacteria</taxon>
        <taxon>Nitrosomonadales</taxon>
        <taxon>Usitatibacteraceae</taxon>
        <taxon>Usitatibacter</taxon>
    </lineage>
</organism>
<feature type="signal peptide" evidence="1">
    <location>
        <begin position="1"/>
        <end position="23"/>
    </location>
</feature>
<keyword evidence="3" id="KW-1185">Reference proteome</keyword>
<dbReference type="EMBL" id="CP053069">
    <property type="protein sequence ID" value="QJR11395.1"/>
    <property type="molecule type" value="Genomic_DNA"/>
</dbReference>
<dbReference type="RefSeq" id="WP_171092706.1">
    <property type="nucleotide sequence ID" value="NZ_CP053069.1"/>
</dbReference>
<evidence type="ECO:0000313" key="3">
    <source>
        <dbReference type="Proteomes" id="UP000501534"/>
    </source>
</evidence>
<feature type="chain" id="PRO_5026858481" evidence="1">
    <location>
        <begin position="24"/>
        <end position="165"/>
    </location>
</feature>
<accession>A0A6M4GWL1</accession>
<keyword evidence="1" id="KW-0732">Signal</keyword>